<dbReference type="InterPro" id="IPR036249">
    <property type="entry name" value="Thioredoxin-like_sf"/>
</dbReference>
<dbReference type="AlphaFoldDB" id="A0A9J6PM96"/>
<reference evidence="2" key="1">
    <citation type="submission" date="2022-06" db="EMBL/GenBank/DDBJ databases">
        <title>Isolation and Genomics of Futiania mangrovii gen. nov., sp. nov., a Rare and Metabolically-versatile member in the Class Alphaproteobacteria.</title>
        <authorList>
            <person name="Liu L."/>
            <person name="Huang W.-C."/>
            <person name="Pan J."/>
            <person name="Li J."/>
            <person name="Huang Y."/>
            <person name="Du H."/>
            <person name="Liu Y."/>
            <person name="Li M."/>
        </authorList>
    </citation>
    <scope>NUCLEOTIDE SEQUENCE</scope>
    <source>
        <strain evidence="2">FT118</strain>
    </source>
</reference>
<dbReference type="Proteomes" id="UP001055804">
    <property type="component" value="Unassembled WGS sequence"/>
</dbReference>
<dbReference type="EMBL" id="JAMZFT010000004">
    <property type="protein sequence ID" value="MCP1337791.1"/>
    <property type="molecule type" value="Genomic_DNA"/>
</dbReference>
<proteinExistence type="predicted"/>
<sequence length="209" mass="23473">MNATSRSGNNPKCPDMVLYGGPTSPFARMALVLGRELGIPFRYEVLNIYTAEFIDRLNPLRQIPTLIVGGDTAYYDSRVIFACFDRLSGRPSMLPGDDDAQATRIALLLGLTEACLHYRMEIIRPDGARSDETIAKQSQRIERCLDHLEGIADRIVEGPLRLEQIVAGCALEYIDFRFSTAWRARCPVLSDWSATFSRRPAMVESRPDE</sequence>
<dbReference type="PROSITE" id="PS50404">
    <property type="entry name" value="GST_NTER"/>
    <property type="match status" value="1"/>
</dbReference>
<dbReference type="SUPFAM" id="SSF52833">
    <property type="entry name" value="Thioredoxin-like"/>
    <property type="match status" value="1"/>
</dbReference>
<organism evidence="2 3">
    <name type="scientific">Futiania mangrovi</name>
    <dbReference type="NCBI Taxonomy" id="2959716"/>
    <lineage>
        <taxon>Bacteria</taxon>
        <taxon>Pseudomonadati</taxon>
        <taxon>Pseudomonadota</taxon>
        <taxon>Alphaproteobacteria</taxon>
        <taxon>Futianiales</taxon>
        <taxon>Futianiaceae</taxon>
        <taxon>Futiania</taxon>
    </lineage>
</organism>
<dbReference type="Gene3D" id="3.40.30.10">
    <property type="entry name" value="Glutaredoxin"/>
    <property type="match status" value="1"/>
</dbReference>
<protein>
    <submittedName>
        <fullName evidence="2">Glutathione S-transferase N-terminal domain-containing protein</fullName>
    </submittedName>
</protein>
<dbReference type="RefSeq" id="WP_269333754.1">
    <property type="nucleotide sequence ID" value="NZ_JAMZFT010000004.1"/>
</dbReference>
<dbReference type="SUPFAM" id="SSF47616">
    <property type="entry name" value="GST C-terminal domain-like"/>
    <property type="match status" value="1"/>
</dbReference>
<keyword evidence="3" id="KW-1185">Reference proteome</keyword>
<dbReference type="Pfam" id="PF13409">
    <property type="entry name" value="GST_N_2"/>
    <property type="match status" value="1"/>
</dbReference>
<feature type="domain" description="GST N-terminal" evidence="1">
    <location>
        <begin position="14"/>
        <end position="92"/>
    </location>
</feature>
<dbReference type="Gene3D" id="1.20.1050.10">
    <property type="match status" value="1"/>
</dbReference>
<gene>
    <name evidence="2" type="ORF">NJQ99_15325</name>
</gene>
<accession>A0A9J6PM96</accession>
<comment type="caution">
    <text evidence="2">The sequence shown here is derived from an EMBL/GenBank/DDBJ whole genome shotgun (WGS) entry which is preliminary data.</text>
</comment>
<evidence type="ECO:0000259" key="1">
    <source>
        <dbReference type="PROSITE" id="PS50404"/>
    </source>
</evidence>
<dbReference type="InterPro" id="IPR036282">
    <property type="entry name" value="Glutathione-S-Trfase_C_sf"/>
</dbReference>
<evidence type="ECO:0000313" key="2">
    <source>
        <dbReference type="EMBL" id="MCP1337791.1"/>
    </source>
</evidence>
<dbReference type="InterPro" id="IPR004045">
    <property type="entry name" value="Glutathione_S-Trfase_N"/>
</dbReference>
<name>A0A9J6PM96_9PROT</name>
<evidence type="ECO:0000313" key="3">
    <source>
        <dbReference type="Proteomes" id="UP001055804"/>
    </source>
</evidence>